<sequence>MATIIKSILKFYYYMNDEVSDPRTKDWFLMSNPWPGVAILGFYLYFVSNLGPRLMANRQPFKLDRILQIYNVIQIIFNIYLIYKALTLAWLNEYSYYCQPVDYSYSPHAIEIARTVWVYFIVKLIDLLDTVFFVLRKKNNQISFLHVYHHTGMVIGAWGGVKYLPGGHGTFLGLVNSFVHVIMYSHYFATSLKISQPWWKKYITQLQLVQFTIILFHFTQLLWVDCGFPVWPAAIFIPQNLFMIILFGDFYYKTYVKKQIPKLNGVKNGVKKGIPNGSNSKLQ</sequence>
<dbReference type="GO" id="GO:0042761">
    <property type="term" value="P:very long-chain fatty acid biosynthetic process"/>
    <property type="evidence" value="ECO:0007669"/>
    <property type="project" value="TreeGrafter"/>
</dbReference>
<dbReference type="InterPro" id="IPR030457">
    <property type="entry name" value="ELO_CS"/>
</dbReference>
<feature type="transmembrane region" description="Helical" evidence="10">
    <location>
        <begin position="27"/>
        <end position="46"/>
    </location>
</feature>
<organism evidence="11 12">
    <name type="scientific">Microctonus aethiopoides</name>
    <dbReference type="NCBI Taxonomy" id="144406"/>
    <lineage>
        <taxon>Eukaryota</taxon>
        <taxon>Metazoa</taxon>
        <taxon>Ecdysozoa</taxon>
        <taxon>Arthropoda</taxon>
        <taxon>Hexapoda</taxon>
        <taxon>Insecta</taxon>
        <taxon>Pterygota</taxon>
        <taxon>Neoptera</taxon>
        <taxon>Endopterygota</taxon>
        <taxon>Hymenoptera</taxon>
        <taxon>Apocrita</taxon>
        <taxon>Ichneumonoidea</taxon>
        <taxon>Braconidae</taxon>
        <taxon>Euphorinae</taxon>
        <taxon>Microctonus</taxon>
    </lineage>
</organism>
<keyword evidence="2 10" id="KW-0444">Lipid biosynthesis</keyword>
<keyword evidence="8 10" id="KW-0472">Membrane</keyword>
<protein>
    <recommendedName>
        <fullName evidence="10">Elongation of very long chain fatty acids protein</fullName>
        <ecNumber evidence="10">2.3.1.199</ecNumber>
    </recommendedName>
    <alternativeName>
        <fullName evidence="10">Very-long-chain 3-oxoacyl-CoA synthase</fullName>
    </alternativeName>
</protein>
<comment type="catalytic activity">
    <reaction evidence="10">
        <text>a very-long-chain acyl-CoA + malonyl-CoA + H(+) = a very-long-chain 3-oxoacyl-CoA + CO2 + CoA</text>
        <dbReference type="Rhea" id="RHEA:32727"/>
        <dbReference type="ChEBI" id="CHEBI:15378"/>
        <dbReference type="ChEBI" id="CHEBI:16526"/>
        <dbReference type="ChEBI" id="CHEBI:57287"/>
        <dbReference type="ChEBI" id="CHEBI:57384"/>
        <dbReference type="ChEBI" id="CHEBI:90725"/>
        <dbReference type="ChEBI" id="CHEBI:90736"/>
        <dbReference type="EC" id="2.3.1.199"/>
    </reaction>
</comment>
<dbReference type="Pfam" id="PF01151">
    <property type="entry name" value="ELO"/>
    <property type="match status" value="1"/>
</dbReference>
<proteinExistence type="inferred from homology"/>
<reference evidence="11" key="1">
    <citation type="journal article" date="2023" name="bioRxiv">
        <title>Scaffold-level genome assemblies of two parasitoid biocontrol wasps reveal the parthenogenesis mechanism and an associated novel virus.</title>
        <authorList>
            <person name="Inwood S."/>
            <person name="Skelly J."/>
            <person name="Guhlin J."/>
            <person name="Harrop T."/>
            <person name="Goldson S."/>
            <person name="Dearden P."/>
        </authorList>
    </citation>
    <scope>NUCLEOTIDE SEQUENCE</scope>
    <source>
        <strain evidence="11">Irish</strain>
        <tissue evidence="11">Whole body</tissue>
    </source>
</reference>
<reference evidence="11" key="2">
    <citation type="submission" date="2023-03" db="EMBL/GenBank/DDBJ databases">
        <authorList>
            <person name="Inwood S.N."/>
            <person name="Skelly J.G."/>
            <person name="Guhlin J."/>
            <person name="Harrop T.W.R."/>
            <person name="Goldson S.G."/>
            <person name="Dearden P.K."/>
        </authorList>
    </citation>
    <scope>NUCLEOTIDE SEQUENCE</scope>
    <source>
        <strain evidence="11">Irish</strain>
        <tissue evidence="11">Whole body</tissue>
    </source>
</reference>
<comment type="subcellular location">
    <subcellularLocation>
        <location evidence="1">Membrane</location>
        <topology evidence="1">Multi-pass membrane protein</topology>
    </subcellularLocation>
</comment>
<evidence type="ECO:0000256" key="8">
    <source>
        <dbReference type="ARBA" id="ARBA00023136"/>
    </source>
</evidence>
<dbReference type="AlphaFoldDB" id="A0AA39KWP6"/>
<dbReference type="PANTHER" id="PTHR11157">
    <property type="entry name" value="FATTY ACID ACYL TRANSFERASE-RELATED"/>
    <property type="match status" value="1"/>
</dbReference>
<dbReference type="Proteomes" id="UP001168990">
    <property type="component" value="Unassembled WGS sequence"/>
</dbReference>
<evidence type="ECO:0000256" key="9">
    <source>
        <dbReference type="ARBA" id="ARBA00023160"/>
    </source>
</evidence>
<dbReference type="InterPro" id="IPR002076">
    <property type="entry name" value="ELO_fam"/>
</dbReference>
<evidence type="ECO:0000256" key="7">
    <source>
        <dbReference type="ARBA" id="ARBA00023098"/>
    </source>
</evidence>
<feature type="transmembrane region" description="Helical" evidence="10">
    <location>
        <begin position="171"/>
        <end position="190"/>
    </location>
</feature>
<evidence type="ECO:0000256" key="6">
    <source>
        <dbReference type="ARBA" id="ARBA00022989"/>
    </source>
</evidence>
<dbReference type="EC" id="2.3.1.199" evidence="10"/>
<name>A0AA39KWP6_9HYME</name>
<dbReference type="GO" id="GO:0005789">
    <property type="term" value="C:endoplasmic reticulum membrane"/>
    <property type="evidence" value="ECO:0007669"/>
    <property type="project" value="TreeGrafter"/>
</dbReference>
<dbReference type="GO" id="GO:0009922">
    <property type="term" value="F:fatty acid elongase activity"/>
    <property type="evidence" value="ECO:0007669"/>
    <property type="project" value="UniProtKB-EC"/>
</dbReference>
<evidence type="ECO:0000256" key="10">
    <source>
        <dbReference type="RuleBase" id="RU361115"/>
    </source>
</evidence>
<feature type="transmembrane region" description="Helical" evidence="10">
    <location>
        <begin position="230"/>
        <end position="252"/>
    </location>
</feature>
<keyword evidence="9 10" id="KW-0275">Fatty acid biosynthesis</keyword>
<dbReference type="GO" id="GO:0019367">
    <property type="term" value="P:fatty acid elongation, saturated fatty acid"/>
    <property type="evidence" value="ECO:0007669"/>
    <property type="project" value="TreeGrafter"/>
</dbReference>
<evidence type="ECO:0000256" key="5">
    <source>
        <dbReference type="ARBA" id="ARBA00022832"/>
    </source>
</evidence>
<feature type="transmembrane region" description="Helical" evidence="10">
    <location>
        <begin position="67"/>
        <end position="86"/>
    </location>
</feature>
<evidence type="ECO:0000313" key="11">
    <source>
        <dbReference type="EMBL" id="KAK0176753.1"/>
    </source>
</evidence>
<dbReference type="EMBL" id="JAQQBS010000001">
    <property type="protein sequence ID" value="KAK0176753.1"/>
    <property type="molecule type" value="Genomic_DNA"/>
</dbReference>
<accession>A0AA39KWP6</accession>
<dbReference type="PROSITE" id="PS01188">
    <property type="entry name" value="ELO"/>
    <property type="match status" value="1"/>
</dbReference>
<feature type="transmembrane region" description="Helical" evidence="10">
    <location>
        <begin position="116"/>
        <end position="135"/>
    </location>
</feature>
<evidence type="ECO:0000256" key="1">
    <source>
        <dbReference type="ARBA" id="ARBA00004141"/>
    </source>
</evidence>
<keyword evidence="7 10" id="KW-0443">Lipid metabolism</keyword>
<dbReference type="GO" id="GO:0034626">
    <property type="term" value="P:fatty acid elongation, polyunsaturated fatty acid"/>
    <property type="evidence" value="ECO:0007669"/>
    <property type="project" value="TreeGrafter"/>
</dbReference>
<keyword evidence="3 10" id="KW-0808">Transferase</keyword>
<keyword evidence="5 10" id="KW-0276">Fatty acid metabolism</keyword>
<dbReference type="PANTHER" id="PTHR11157:SF21">
    <property type="entry name" value="ELONGATION OF VERY LONG CHAIN FATTY ACIDS PROTEIN"/>
    <property type="match status" value="1"/>
</dbReference>
<feature type="transmembrane region" description="Helical" evidence="10">
    <location>
        <begin position="147"/>
        <end position="165"/>
    </location>
</feature>
<evidence type="ECO:0000313" key="12">
    <source>
        <dbReference type="Proteomes" id="UP001168990"/>
    </source>
</evidence>
<dbReference type="GO" id="GO:0034625">
    <property type="term" value="P:fatty acid elongation, monounsaturated fatty acid"/>
    <property type="evidence" value="ECO:0007669"/>
    <property type="project" value="TreeGrafter"/>
</dbReference>
<evidence type="ECO:0000256" key="2">
    <source>
        <dbReference type="ARBA" id="ARBA00022516"/>
    </source>
</evidence>
<keyword evidence="4 10" id="KW-0812">Transmembrane</keyword>
<keyword evidence="12" id="KW-1185">Reference proteome</keyword>
<keyword evidence="6 10" id="KW-1133">Transmembrane helix</keyword>
<comment type="caution">
    <text evidence="11">The sequence shown here is derived from an EMBL/GenBank/DDBJ whole genome shotgun (WGS) entry which is preliminary data.</text>
</comment>
<feature type="transmembrane region" description="Helical" evidence="10">
    <location>
        <begin position="202"/>
        <end position="224"/>
    </location>
</feature>
<evidence type="ECO:0000256" key="4">
    <source>
        <dbReference type="ARBA" id="ARBA00022692"/>
    </source>
</evidence>
<gene>
    <name evidence="11" type="ORF">PV328_000859</name>
</gene>
<evidence type="ECO:0000256" key="3">
    <source>
        <dbReference type="ARBA" id="ARBA00022679"/>
    </source>
</evidence>
<comment type="similarity">
    <text evidence="10">Belongs to the ELO family.</text>
</comment>
<dbReference type="GO" id="GO:0030148">
    <property type="term" value="P:sphingolipid biosynthetic process"/>
    <property type="evidence" value="ECO:0007669"/>
    <property type="project" value="TreeGrafter"/>
</dbReference>